<feature type="compositionally biased region" description="Polar residues" evidence="6">
    <location>
        <begin position="98"/>
        <end position="113"/>
    </location>
</feature>
<dbReference type="Proteomes" id="UP000674318">
    <property type="component" value="Unassembled WGS sequence"/>
</dbReference>
<dbReference type="AlphaFoldDB" id="A0A836L4S3"/>
<evidence type="ECO:0000313" key="8">
    <source>
        <dbReference type="Proteomes" id="UP000674318"/>
    </source>
</evidence>
<reference evidence="7 8" key="1">
    <citation type="submission" date="2021-02" db="EMBL/GenBank/DDBJ databases">
        <title>Porcisia hertigi Genome sequencing and assembly.</title>
        <authorList>
            <person name="Almutairi H."/>
            <person name="Gatherer D."/>
        </authorList>
    </citation>
    <scope>NUCLEOTIDE SEQUENCE [LARGE SCALE GENOMIC DNA]</scope>
    <source>
        <strain evidence="7 8">C119</strain>
    </source>
</reference>
<keyword evidence="5" id="KW-0472">Membrane</keyword>
<evidence type="ECO:0000256" key="4">
    <source>
        <dbReference type="ARBA" id="ARBA00022989"/>
    </source>
</evidence>
<dbReference type="Pfam" id="PF04930">
    <property type="entry name" value="FUN14"/>
    <property type="match status" value="1"/>
</dbReference>
<evidence type="ECO:0000256" key="3">
    <source>
        <dbReference type="ARBA" id="ARBA00022692"/>
    </source>
</evidence>
<gene>
    <name evidence="7" type="ORF">JKF63_03075</name>
</gene>
<evidence type="ECO:0000256" key="5">
    <source>
        <dbReference type="ARBA" id="ARBA00023136"/>
    </source>
</evidence>
<accession>A0A836L4S3</accession>
<dbReference type="RefSeq" id="XP_067755540.1">
    <property type="nucleotide sequence ID" value="XM_067899096.1"/>
</dbReference>
<keyword evidence="3" id="KW-0812">Transmembrane</keyword>
<dbReference type="GO" id="GO:0016020">
    <property type="term" value="C:membrane"/>
    <property type="evidence" value="ECO:0007669"/>
    <property type="project" value="UniProtKB-SubCell"/>
</dbReference>
<evidence type="ECO:0000256" key="2">
    <source>
        <dbReference type="ARBA" id="ARBA00009160"/>
    </source>
</evidence>
<organism evidence="7 8">
    <name type="scientific">Porcisia hertigi</name>
    <dbReference type="NCBI Taxonomy" id="2761500"/>
    <lineage>
        <taxon>Eukaryota</taxon>
        <taxon>Discoba</taxon>
        <taxon>Euglenozoa</taxon>
        <taxon>Kinetoplastea</taxon>
        <taxon>Metakinetoplastina</taxon>
        <taxon>Trypanosomatida</taxon>
        <taxon>Trypanosomatidae</taxon>
        <taxon>Leishmaniinae</taxon>
        <taxon>Porcisia</taxon>
    </lineage>
</organism>
<dbReference type="InterPro" id="IPR007014">
    <property type="entry name" value="FUN14"/>
</dbReference>
<evidence type="ECO:0000313" key="7">
    <source>
        <dbReference type="EMBL" id="KAG5498786.1"/>
    </source>
</evidence>
<protein>
    <submittedName>
        <fullName evidence="7">Uncharacterized protein</fullName>
    </submittedName>
</protein>
<feature type="region of interest" description="Disordered" evidence="6">
    <location>
        <begin position="65"/>
        <end position="115"/>
    </location>
</feature>
<dbReference type="OrthoDB" id="271914at2759"/>
<keyword evidence="8" id="KW-1185">Reference proteome</keyword>
<dbReference type="GeneID" id="94289173"/>
<name>A0A836L4S3_9TRYP</name>
<evidence type="ECO:0000256" key="1">
    <source>
        <dbReference type="ARBA" id="ARBA00004370"/>
    </source>
</evidence>
<evidence type="ECO:0000256" key="6">
    <source>
        <dbReference type="SAM" id="MobiDB-lite"/>
    </source>
</evidence>
<comment type="subcellular location">
    <subcellularLocation>
        <location evidence="1">Membrane</location>
    </subcellularLocation>
</comment>
<dbReference type="EMBL" id="JAFJZO010000030">
    <property type="protein sequence ID" value="KAG5498786.1"/>
    <property type="molecule type" value="Genomic_DNA"/>
</dbReference>
<sequence>MEEVPIGPVTHDVIPIDTLRQTFFDDLDASSKVNPNRQRPSSWLADRAEEEERILKALHAETMHRFAQHQSSDDTPGLTGAGHSDIDTPCSSTPPAPSKVSQTRRSLGASSFSARDADRHNRGDVRLARAFCAVLANTVAGSLCGIALKKVTVAVAGNICAIVVGIQMLCWTGYATVRWGALVRDCASSLFCGYQPQGREPKNHLTLKREQLLVTLTATVPRRASFWAGVVVGIFFLG</sequence>
<keyword evidence="4" id="KW-1133">Transmembrane helix</keyword>
<comment type="similarity">
    <text evidence="2">Belongs to the FUN14 family.</text>
</comment>
<proteinExistence type="inferred from homology"/>
<dbReference type="KEGG" id="phet:94289173"/>
<comment type="caution">
    <text evidence="7">The sequence shown here is derived from an EMBL/GenBank/DDBJ whole genome shotgun (WGS) entry which is preliminary data.</text>
</comment>